<dbReference type="PANTHER" id="PTHR45764:SF38">
    <property type="entry name" value="BZIP TRANSCRIPTION FACTOR 44"/>
    <property type="match status" value="1"/>
</dbReference>
<feature type="region of interest" description="Disordered" evidence="6">
    <location>
        <begin position="193"/>
        <end position="217"/>
    </location>
</feature>
<keyword evidence="1" id="KW-0805">Transcription regulation</keyword>
<dbReference type="InterPro" id="IPR046347">
    <property type="entry name" value="bZIP_sf"/>
</dbReference>
<dbReference type="CDD" id="cd14688">
    <property type="entry name" value="bZIP_YAP"/>
    <property type="match status" value="1"/>
</dbReference>
<evidence type="ECO:0000256" key="3">
    <source>
        <dbReference type="ARBA" id="ARBA00023163"/>
    </source>
</evidence>
<dbReference type="Proteomes" id="UP001610563">
    <property type="component" value="Unassembled WGS sequence"/>
</dbReference>
<dbReference type="Gene3D" id="1.20.5.170">
    <property type="match status" value="1"/>
</dbReference>
<sequence length="244" mass="26492">MEDYSQWCLQGPAGLSLASVSSSINKDSSFQLELINGMEHIGFYQEIDMSATLPTTPISSPVSPPELDSISQSGSQSSVLQAADAAAPQCQRHVVLRRTQNREAQRRFRKRKEDHKKDLEQQISALESKCQELLASLEQKSDNVAQLEKDKEALQSENQDLRKLWQTIVQLMQQLKVLQSLSSLAALLTTSIAQPSPSASPDSQRTTASASASGSANAADEAASVTGCLEALLSLLNDKPQIPK</sequence>
<dbReference type="PROSITE" id="PS50217">
    <property type="entry name" value="BZIP"/>
    <property type="match status" value="1"/>
</dbReference>
<gene>
    <name evidence="8" type="ORF">BJX66DRAFT_332155</name>
</gene>
<keyword evidence="2" id="KW-0238">DNA-binding</keyword>
<evidence type="ECO:0000259" key="7">
    <source>
        <dbReference type="PROSITE" id="PS50217"/>
    </source>
</evidence>
<reference evidence="8 9" key="1">
    <citation type="submission" date="2024-07" db="EMBL/GenBank/DDBJ databases">
        <title>Section-level genome sequencing and comparative genomics of Aspergillus sections Usti and Cavernicolus.</title>
        <authorList>
            <consortium name="Lawrence Berkeley National Laboratory"/>
            <person name="Nybo J.L."/>
            <person name="Vesth T.C."/>
            <person name="Theobald S."/>
            <person name="Frisvad J.C."/>
            <person name="Larsen T.O."/>
            <person name="Kjaerboelling I."/>
            <person name="Rothschild-Mancinelli K."/>
            <person name="Lyhne E.K."/>
            <person name="Kogle M.E."/>
            <person name="Barry K."/>
            <person name="Clum A."/>
            <person name="Na H."/>
            <person name="Ledsgaard L."/>
            <person name="Lin J."/>
            <person name="Lipzen A."/>
            <person name="Kuo A."/>
            <person name="Riley R."/>
            <person name="Mondo S."/>
            <person name="Labutti K."/>
            <person name="Haridas S."/>
            <person name="Pangalinan J."/>
            <person name="Salamov A.A."/>
            <person name="Simmons B.A."/>
            <person name="Magnuson J.K."/>
            <person name="Chen J."/>
            <person name="Drula E."/>
            <person name="Henrissat B."/>
            <person name="Wiebenga A."/>
            <person name="Lubbers R.J."/>
            <person name="Gomes A.C."/>
            <person name="Makela M.R."/>
            <person name="Stajich J."/>
            <person name="Grigoriev I.V."/>
            <person name="Mortensen U.H."/>
            <person name="De Vries R.P."/>
            <person name="Baker S.E."/>
            <person name="Andersen M.R."/>
        </authorList>
    </citation>
    <scope>NUCLEOTIDE SEQUENCE [LARGE SCALE GENOMIC DNA]</scope>
    <source>
        <strain evidence="8 9">CBS 209.92</strain>
    </source>
</reference>
<evidence type="ECO:0000313" key="8">
    <source>
        <dbReference type="EMBL" id="KAL2800591.1"/>
    </source>
</evidence>
<dbReference type="SUPFAM" id="SSF57959">
    <property type="entry name" value="Leucine zipper domain"/>
    <property type="match status" value="1"/>
</dbReference>
<dbReference type="EMBL" id="JBFTWV010000003">
    <property type="protein sequence ID" value="KAL2800591.1"/>
    <property type="molecule type" value="Genomic_DNA"/>
</dbReference>
<name>A0ABR4GND9_9EURO</name>
<keyword evidence="4" id="KW-0539">Nucleus</keyword>
<dbReference type="PROSITE" id="PS00036">
    <property type="entry name" value="BZIP_BASIC"/>
    <property type="match status" value="1"/>
</dbReference>
<evidence type="ECO:0000256" key="4">
    <source>
        <dbReference type="ARBA" id="ARBA00023242"/>
    </source>
</evidence>
<protein>
    <recommendedName>
        <fullName evidence="7">BZIP domain-containing protein</fullName>
    </recommendedName>
</protein>
<comment type="caution">
    <text evidence="8">The sequence shown here is derived from an EMBL/GenBank/DDBJ whole genome shotgun (WGS) entry which is preliminary data.</text>
</comment>
<dbReference type="PANTHER" id="PTHR45764">
    <property type="entry name" value="BZIP TRANSCRIPTION FACTOR 44"/>
    <property type="match status" value="1"/>
</dbReference>
<keyword evidence="3" id="KW-0804">Transcription</keyword>
<feature type="region of interest" description="Disordered" evidence="6">
    <location>
        <begin position="55"/>
        <end position="83"/>
    </location>
</feature>
<dbReference type="SMART" id="SM00338">
    <property type="entry name" value="BRLZ"/>
    <property type="match status" value="1"/>
</dbReference>
<dbReference type="InterPro" id="IPR004827">
    <property type="entry name" value="bZIP"/>
</dbReference>
<evidence type="ECO:0000256" key="6">
    <source>
        <dbReference type="SAM" id="MobiDB-lite"/>
    </source>
</evidence>
<evidence type="ECO:0000256" key="1">
    <source>
        <dbReference type="ARBA" id="ARBA00023015"/>
    </source>
</evidence>
<feature type="coiled-coil region" evidence="5">
    <location>
        <begin position="109"/>
        <end position="164"/>
    </location>
</feature>
<evidence type="ECO:0000256" key="2">
    <source>
        <dbReference type="ARBA" id="ARBA00023125"/>
    </source>
</evidence>
<proteinExistence type="predicted"/>
<organism evidence="8 9">
    <name type="scientific">Aspergillus keveii</name>
    <dbReference type="NCBI Taxonomy" id="714993"/>
    <lineage>
        <taxon>Eukaryota</taxon>
        <taxon>Fungi</taxon>
        <taxon>Dikarya</taxon>
        <taxon>Ascomycota</taxon>
        <taxon>Pezizomycotina</taxon>
        <taxon>Eurotiomycetes</taxon>
        <taxon>Eurotiomycetidae</taxon>
        <taxon>Eurotiales</taxon>
        <taxon>Aspergillaceae</taxon>
        <taxon>Aspergillus</taxon>
        <taxon>Aspergillus subgen. Nidulantes</taxon>
    </lineage>
</organism>
<keyword evidence="9" id="KW-1185">Reference proteome</keyword>
<feature type="domain" description="BZIP" evidence="7">
    <location>
        <begin position="97"/>
        <end position="154"/>
    </location>
</feature>
<dbReference type="Pfam" id="PF00170">
    <property type="entry name" value="bZIP_1"/>
    <property type="match status" value="1"/>
</dbReference>
<evidence type="ECO:0000256" key="5">
    <source>
        <dbReference type="SAM" id="Coils"/>
    </source>
</evidence>
<feature type="compositionally biased region" description="Low complexity" evidence="6">
    <location>
        <begin position="69"/>
        <end position="78"/>
    </location>
</feature>
<accession>A0ABR4GND9</accession>
<keyword evidence="5" id="KW-0175">Coiled coil</keyword>
<evidence type="ECO:0000313" key="9">
    <source>
        <dbReference type="Proteomes" id="UP001610563"/>
    </source>
</evidence>